<protein>
    <submittedName>
        <fullName evidence="2">Related to Cyanovirin-N homolog</fullName>
    </submittedName>
</protein>
<dbReference type="PANTHER" id="PTHR42076">
    <property type="entry name" value="CYANOVIRIN-N HOMOLOG"/>
    <property type="match status" value="1"/>
</dbReference>
<evidence type="ECO:0000313" key="3">
    <source>
        <dbReference type="Proteomes" id="UP000184330"/>
    </source>
</evidence>
<dbReference type="SMART" id="SM01111">
    <property type="entry name" value="CVNH"/>
    <property type="match status" value="1"/>
</dbReference>
<dbReference type="STRING" id="576137.A0A1L7XS91"/>
<dbReference type="Gene3D" id="2.30.60.10">
    <property type="entry name" value="Cyanovirin-N"/>
    <property type="match status" value="1"/>
</dbReference>
<dbReference type="SUPFAM" id="SSF51322">
    <property type="entry name" value="Cyanovirin-N"/>
    <property type="match status" value="1"/>
</dbReference>
<dbReference type="InterPro" id="IPR036673">
    <property type="entry name" value="Cyanovirin-N_sf"/>
</dbReference>
<name>A0A1L7XS91_9HELO</name>
<dbReference type="OrthoDB" id="2441380at2759"/>
<dbReference type="PANTHER" id="PTHR42076:SF1">
    <property type="entry name" value="CYANOVIRIN-N DOMAIN-CONTAINING PROTEIN"/>
    <property type="match status" value="1"/>
</dbReference>
<keyword evidence="3" id="KW-1185">Reference proteome</keyword>
<dbReference type="Proteomes" id="UP000184330">
    <property type="component" value="Unassembled WGS sequence"/>
</dbReference>
<evidence type="ECO:0000259" key="1">
    <source>
        <dbReference type="SMART" id="SM01111"/>
    </source>
</evidence>
<dbReference type="Pfam" id="PF08881">
    <property type="entry name" value="CVNH"/>
    <property type="match status" value="1"/>
</dbReference>
<gene>
    <name evidence="2" type="ORF">PAC_17820</name>
</gene>
<feature type="domain" description="Cyanovirin-N" evidence="1">
    <location>
        <begin position="2"/>
        <end position="104"/>
    </location>
</feature>
<proteinExistence type="predicted"/>
<dbReference type="InterPro" id="IPR011058">
    <property type="entry name" value="Cyanovirin-N"/>
</dbReference>
<dbReference type="EMBL" id="FJOG01000048">
    <property type="protein sequence ID" value="CZR67921.1"/>
    <property type="molecule type" value="Genomic_DNA"/>
</dbReference>
<accession>A0A1L7XS91</accession>
<sequence>MSFHLSAQNLRLEGSTLISTLANVEGQENDASIDLNSIIGNEDGRFFWGGADFASSAENISLSIEGGDNVPVLRAQLRNAEGELVDADLNLGERLGNNDGQFVLI</sequence>
<dbReference type="AlphaFoldDB" id="A0A1L7XS91"/>
<organism evidence="2 3">
    <name type="scientific">Phialocephala subalpina</name>
    <dbReference type="NCBI Taxonomy" id="576137"/>
    <lineage>
        <taxon>Eukaryota</taxon>
        <taxon>Fungi</taxon>
        <taxon>Dikarya</taxon>
        <taxon>Ascomycota</taxon>
        <taxon>Pezizomycotina</taxon>
        <taxon>Leotiomycetes</taxon>
        <taxon>Helotiales</taxon>
        <taxon>Mollisiaceae</taxon>
        <taxon>Phialocephala</taxon>
        <taxon>Phialocephala fortinii species complex</taxon>
    </lineage>
</organism>
<evidence type="ECO:0000313" key="2">
    <source>
        <dbReference type="EMBL" id="CZR67921.1"/>
    </source>
</evidence>
<reference evidence="2 3" key="1">
    <citation type="submission" date="2016-03" db="EMBL/GenBank/DDBJ databases">
        <authorList>
            <person name="Ploux O."/>
        </authorList>
    </citation>
    <scope>NUCLEOTIDE SEQUENCE [LARGE SCALE GENOMIC DNA]</scope>
    <source>
        <strain evidence="2 3">UAMH 11012</strain>
    </source>
</reference>